<accession>C7DGR3</accession>
<keyword evidence="2" id="KW-0436">Ligase</keyword>
<evidence type="ECO:0000259" key="1">
    <source>
        <dbReference type="PROSITE" id="PS51733"/>
    </source>
</evidence>
<feature type="domain" description="BPL/LPL catalytic" evidence="1">
    <location>
        <begin position="30"/>
        <end position="209"/>
    </location>
</feature>
<dbReference type="EMBL" id="GG697239">
    <property type="protein sequence ID" value="EET90234.1"/>
    <property type="molecule type" value="Genomic_DNA"/>
</dbReference>
<dbReference type="AlphaFoldDB" id="C7DGR3"/>
<gene>
    <name evidence="2" type="ORF">UNLARM2_0263</name>
</gene>
<dbReference type="Gene3D" id="3.30.930.10">
    <property type="entry name" value="Bira Bifunctional Protein, Domain 2"/>
    <property type="match status" value="1"/>
</dbReference>
<reference evidence="2 3" key="2">
    <citation type="journal article" date="2010" name="Proc. Natl. Acad. Sci. U.S.A.">
        <title>Enigmatic, ultrasmall, uncultivated Archaea.</title>
        <authorList>
            <person name="Baker B.J."/>
            <person name="Comolli L.R."/>
            <person name="Dick G.J."/>
            <person name="Hauser L.J."/>
            <person name="Hyatt D."/>
            <person name="Dill B.D."/>
            <person name="Land M.L."/>
            <person name="Verberkmoes N.C."/>
            <person name="Hettich R.L."/>
            <person name="Banfield J.F."/>
        </authorList>
    </citation>
    <scope>NUCLEOTIDE SEQUENCE [LARGE SCALE GENOMIC DNA]</scope>
    <source>
        <strain evidence="2">ARMAN-2</strain>
    </source>
</reference>
<dbReference type="PANTHER" id="PTHR43679:SF2">
    <property type="entry name" value="OCTANOYL-[GCVH]:PROTEIN N-OCTANOYLTRANSFERASE"/>
    <property type="match status" value="1"/>
</dbReference>
<proteinExistence type="predicted"/>
<keyword evidence="3" id="KW-1185">Reference proteome</keyword>
<reference evidence="2 3" key="1">
    <citation type="journal article" date="2009" name="Genome Biol.">
        <title>Community-wide analysis of microbial genome sequence signatures.</title>
        <authorList>
            <person name="Dick G.J."/>
            <person name="Andersson A.F."/>
            <person name="Baker B.J."/>
            <person name="Simmons S.L."/>
            <person name="Thomas B.C."/>
            <person name="Yelton A.P."/>
            <person name="Banfield J.F."/>
        </authorList>
    </citation>
    <scope>NUCLEOTIDE SEQUENCE [LARGE SCALE GENOMIC DNA]</scope>
    <source>
        <strain evidence="2">ARMAN-2</strain>
    </source>
</reference>
<evidence type="ECO:0000313" key="3">
    <source>
        <dbReference type="Proteomes" id="UP000332487"/>
    </source>
</evidence>
<dbReference type="PANTHER" id="PTHR43679">
    <property type="entry name" value="OCTANOYLTRANSFERASE LIPM-RELATED"/>
    <property type="match status" value="1"/>
</dbReference>
<dbReference type="InterPro" id="IPR050664">
    <property type="entry name" value="Octanoyltrans_LipM/LipL"/>
</dbReference>
<dbReference type="InterPro" id="IPR004143">
    <property type="entry name" value="BPL_LPL_catalytic"/>
</dbReference>
<dbReference type="PROSITE" id="PS51733">
    <property type="entry name" value="BPL_LPL_CATALYTIC"/>
    <property type="match status" value="1"/>
</dbReference>
<protein>
    <submittedName>
        <fullName evidence="2">Biotin/lipoate A/B protein ligase</fullName>
    </submittedName>
</protein>
<organism evidence="2 3">
    <name type="scientific">Candidatus Micrarchaeum acidiphilum ARMAN-2</name>
    <dbReference type="NCBI Taxonomy" id="425595"/>
    <lineage>
        <taxon>Archaea</taxon>
        <taxon>Candidatus Micrarchaeota</taxon>
        <taxon>Candidatus Micrarchaeia</taxon>
        <taxon>Candidatus Micrarchaeales</taxon>
        <taxon>Candidatus Micrarchaeaceae</taxon>
        <taxon>Candidatus Micrarchaeum</taxon>
    </lineage>
</organism>
<evidence type="ECO:0000313" key="2">
    <source>
        <dbReference type="EMBL" id="EET90234.1"/>
    </source>
</evidence>
<dbReference type="GO" id="GO:0016874">
    <property type="term" value="F:ligase activity"/>
    <property type="evidence" value="ECO:0007669"/>
    <property type="project" value="UniProtKB-KW"/>
</dbReference>
<dbReference type="Pfam" id="PF21948">
    <property type="entry name" value="LplA-B_cat"/>
    <property type="match status" value="1"/>
</dbReference>
<dbReference type="InterPro" id="IPR045864">
    <property type="entry name" value="aa-tRNA-synth_II/BPL/LPL"/>
</dbReference>
<dbReference type="SUPFAM" id="SSF55681">
    <property type="entry name" value="Class II aaRS and biotin synthetases"/>
    <property type="match status" value="1"/>
</dbReference>
<dbReference type="Proteomes" id="UP000332487">
    <property type="component" value="Unassembled WGS sequence"/>
</dbReference>
<name>C7DGR3_MICA2</name>
<sequence length="309" mass="34720">MFDYEYFGTGTFSISENMALEELMLDESARRKVATIRFWNVEKDAAVIGYGESKSNIRREDGSFDIARRITGGSHVQFDSNCLAYTFTVPRDGSFRYFNDMRKFFADKVAASLAELGVDDVEADNKASTINVGGKVIASHAIFWGTESALMHGLMLVNHYNVDEIFERMLLKERKIGKHSYSEYGALKSMPVAANLMAGKVREEIPKSNKIAYVKKMLSEQMLKEIAGDRYKSRGVGPSDIAKAMLLASQRHVGTPWIENRSPSYTDSEVEAIPGEELSGKLKKDLGYCMYIEVPDKDFAKMTLPEDEM</sequence>